<keyword evidence="3" id="KW-1185">Reference proteome</keyword>
<dbReference type="Gene3D" id="3.20.20.150">
    <property type="entry name" value="Divalent-metal-dependent TIM barrel enzymes"/>
    <property type="match status" value="1"/>
</dbReference>
<feature type="domain" description="Xylose isomerase-like TIM barrel" evidence="1">
    <location>
        <begin position="20"/>
        <end position="245"/>
    </location>
</feature>
<protein>
    <submittedName>
        <fullName evidence="2">TIM barrel protein</fullName>
    </submittedName>
</protein>
<reference evidence="2 3" key="1">
    <citation type="submission" date="2019-12" db="EMBL/GenBank/DDBJ databases">
        <title>Halocatena pleomorpha gen. nov. sp. nov., an extremely halophilic archaeon of family Halobacteriaceae isolated from saltpan soil.</title>
        <authorList>
            <person name="Pal Y."/>
            <person name="Verma A."/>
            <person name="Krishnamurthi S."/>
            <person name="Kumar P."/>
        </authorList>
    </citation>
    <scope>NUCLEOTIDE SEQUENCE [LARGE SCALE GENOMIC DNA]</scope>
    <source>
        <strain evidence="2 3">JCM 16495</strain>
    </source>
</reference>
<name>A0A6B0GW64_9EURY</name>
<dbReference type="Proteomes" id="UP000451471">
    <property type="component" value="Unassembled WGS sequence"/>
</dbReference>
<proteinExistence type="predicted"/>
<comment type="caution">
    <text evidence="2">The sequence shown here is derived from an EMBL/GenBank/DDBJ whole genome shotgun (WGS) entry which is preliminary data.</text>
</comment>
<dbReference type="SUPFAM" id="SSF51658">
    <property type="entry name" value="Xylose isomerase-like"/>
    <property type="match status" value="1"/>
</dbReference>
<dbReference type="RefSeq" id="WP_158206463.1">
    <property type="nucleotide sequence ID" value="NZ_WSZK01000041.1"/>
</dbReference>
<dbReference type="PANTHER" id="PTHR12110">
    <property type="entry name" value="HYDROXYPYRUVATE ISOMERASE"/>
    <property type="match status" value="1"/>
</dbReference>
<dbReference type="InterPro" id="IPR036237">
    <property type="entry name" value="Xyl_isomerase-like_sf"/>
</dbReference>
<gene>
    <name evidence="2" type="ORF">GQS65_20380</name>
</gene>
<dbReference type="EMBL" id="WSZK01000041">
    <property type="protein sequence ID" value="MWG36813.1"/>
    <property type="molecule type" value="Genomic_DNA"/>
</dbReference>
<evidence type="ECO:0000259" key="1">
    <source>
        <dbReference type="Pfam" id="PF01261"/>
    </source>
</evidence>
<sequence>MNPRVGFVTQLGMDPLVAIERAGALGFDYVELMLDGETAPHRVADRRDEFADALDDAGLDLLVHLPFGGIDVASPFEGLREGSVRAIEDAIDVAAALGAEKGVLHAQTGAWRPAWDAEELRPHLVESVGHLSEYGAEREFEVCVENIPRGLFSTTDVPDVLAEADASMTLDTGHARIDGYDADGMANLVTDSGRVDHVHLNDTRRARDEHLAFGSGTIDFGTILDAFDDDWAGTLSLEVFTHDYDYLAVSKERLGALLDERR</sequence>
<dbReference type="InterPro" id="IPR050312">
    <property type="entry name" value="IolE/XylAMocC-like"/>
</dbReference>
<dbReference type="Pfam" id="PF01261">
    <property type="entry name" value="AP_endonuc_2"/>
    <property type="match status" value="1"/>
</dbReference>
<dbReference type="PANTHER" id="PTHR12110:SF21">
    <property type="entry name" value="XYLOSE ISOMERASE-LIKE TIM BARREL DOMAIN-CONTAINING PROTEIN"/>
    <property type="match status" value="1"/>
</dbReference>
<evidence type="ECO:0000313" key="2">
    <source>
        <dbReference type="EMBL" id="MWG36813.1"/>
    </source>
</evidence>
<dbReference type="InterPro" id="IPR013022">
    <property type="entry name" value="Xyl_isomerase-like_TIM-brl"/>
</dbReference>
<evidence type="ECO:0000313" key="3">
    <source>
        <dbReference type="Proteomes" id="UP000451471"/>
    </source>
</evidence>
<dbReference type="OrthoDB" id="372143at2157"/>
<accession>A0A6B0GW64</accession>
<organism evidence="2 3">
    <name type="scientific">Halomarina oriensis</name>
    <dbReference type="NCBI Taxonomy" id="671145"/>
    <lineage>
        <taxon>Archaea</taxon>
        <taxon>Methanobacteriati</taxon>
        <taxon>Methanobacteriota</taxon>
        <taxon>Stenosarchaea group</taxon>
        <taxon>Halobacteria</taxon>
        <taxon>Halobacteriales</taxon>
        <taxon>Natronomonadaceae</taxon>
        <taxon>Halomarina</taxon>
    </lineage>
</organism>
<dbReference type="AlphaFoldDB" id="A0A6B0GW64"/>